<name>A0A8K0WBE4_9HYPO</name>
<evidence type="ECO:0008006" key="3">
    <source>
        <dbReference type="Google" id="ProtNLM"/>
    </source>
</evidence>
<dbReference type="AlphaFoldDB" id="A0A8K0WBE4"/>
<accession>A0A8K0WBE4</accession>
<dbReference type="OrthoDB" id="3758478at2759"/>
<dbReference type="Proteomes" id="UP000813427">
    <property type="component" value="Unassembled WGS sequence"/>
</dbReference>
<evidence type="ECO:0000313" key="2">
    <source>
        <dbReference type="Proteomes" id="UP000813427"/>
    </source>
</evidence>
<dbReference type="PANTHER" id="PTHR39598">
    <property type="entry name" value="AUSTINOL SYNTHESIS PROTEIN F-RELATED"/>
    <property type="match status" value="1"/>
</dbReference>
<protein>
    <recommendedName>
        <fullName evidence="3">SnoaL-like domain-containing protein</fullName>
    </recommendedName>
</protein>
<keyword evidence="2" id="KW-1185">Reference proteome</keyword>
<proteinExistence type="predicted"/>
<dbReference type="EMBL" id="JAGPXF010000004">
    <property type="protein sequence ID" value="KAH7245795.1"/>
    <property type="molecule type" value="Genomic_DNA"/>
</dbReference>
<organism evidence="1 2">
    <name type="scientific">Fusarium tricinctum</name>
    <dbReference type="NCBI Taxonomy" id="61284"/>
    <lineage>
        <taxon>Eukaryota</taxon>
        <taxon>Fungi</taxon>
        <taxon>Dikarya</taxon>
        <taxon>Ascomycota</taxon>
        <taxon>Pezizomycotina</taxon>
        <taxon>Sordariomycetes</taxon>
        <taxon>Hypocreomycetidae</taxon>
        <taxon>Hypocreales</taxon>
        <taxon>Nectriaceae</taxon>
        <taxon>Fusarium</taxon>
        <taxon>Fusarium tricinctum species complex</taxon>
    </lineage>
</organism>
<sequence length="152" mass="16562">MTSPQDNAIKTNIEATVNSYLASFIDAKAQNDPSLVNRNVSPDCIRQMLPTSLGGGGSMNNEDYQKVFTQGMDFAGMKKNTSSDMVIDVDARKAAVTAVAELELPNGEKFNLDFAWFLHLNDDGSKIKKIVEFVDSDTFKGMQQKAPTSSDG</sequence>
<dbReference type="SUPFAM" id="SSF54427">
    <property type="entry name" value="NTF2-like"/>
    <property type="match status" value="1"/>
</dbReference>
<comment type="caution">
    <text evidence="1">The sequence shown here is derived from an EMBL/GenBank/DDBJ whole genome shotgun (WGS) entry which is preliminary data.</text>
</comment>
<gene>
    <name evidence="1" type="ORF">BKA59DRAFT_544959</name>
</gene>
<dbReference type="Gene3D" id="3.10.450.50">
    <property type="match status" value="1"/>
</dbReference>
<evidence type="ECO:0000313" key="1">
    <source>
        <dbReference type="EMBL" id="KAH7245795.1"/>
    </source>
</evidence>
<dbReference type="PANTHER" id="PTHR39598:SF1">
    <property type="entry name" value="AUSTINOID BIOSYNTHESIS CLUSTERS PROTEIN F-RELATED"/>
    <property type="match status" value="1"/>
</dbReference>
<dbReference type="InterPro" id="IPR050977">
    <property type="entry name" value="Fungal_Meroterpenoid_Isomerase"/>
</dbReference>
<reference evidence="1" key="1">
    <citation type="journal article" date="2021" name="Nat. Commun.">
        <title>Genetic determinants of endophytism in the Arabidopsis root mycobiome.</title>
        <authorList>
            <person name="Mesny F."/>
            <person name="Miyauchi S."/>
            <person name="Thiergart T."/>
            <person name="Pickel B."/>
            <person name="Atanasova L."/>
            <person name="Karlsson M."/>
            <person name="Huettel B."/>
            <person name="Barry K.W."/>
            <person name="Haridas S."/>
            <person name="Chen C."/>
            <person name="Bauer D."/>
            <person name="Andreopoulos W."/>
            <person name="Pangilinan J."/>
            <person name="LaButti K."/>
            <person name="Riley R."/>
            <person name="Lipzen A."/>
            <person name="Clum A."/>
            <person name="Drula E."/>
            <person name="Henrissat B."/>
            <person name="Kohler A."/>
            <person name="Grigoriev I.V."/>
            <person name="Martin F.M."/>
            <person name="Hacquard S."/>
        </authorList>
    </citation>
    <scope>NUCLEOTIDE SEQUENCE</scope>
    <source>
        <strain evidence="1">MPI-SDFR-AT-0068</strain>
    </source>
</reference>
<dbReference type="InterPro" id="IPR032710">
    <property type="entry name" value="NTF2-like_dom_sf"/>
</dbReference>